<gene>
    <name evidence="3" type="primary">LOC108005348</name>
</gene>
<feature type="region of interest" description="Disordered" evidence="1">
    <location>
        <begin position="1"/>
        <end position="28"/>
    </location>
</feature>
<dbReference type="Proteomes" id="UP001652628">
    <property type="component" value="Chromosome X"/>
</dbReference>
<proteinExistence type="predicted"/>
<evidence type="ECO:0000256" key="1">
    <source>
        <dbReference type="SAM" id="MobiDB-lite"/>
    </source>
</evidence>
<evidence type="ECO:0000313" key="2">
    <source>
        <dbReference type="Proteomes" id="UP001652628"/>
    </source>
</evidence>
<keyword evidence="2" id="KW-1185">Reference proteome</keyword>
<dbReference type="RefSeq" id="XP_016924077.2">
    <property type="nucleotide sequence ID" value="XM_017068588.4"/>
</dbReference>
<dbReference type="AlphaFoldDB" id="A0AB39YY08"/>
<protein>
    <submittedName>
        <fullName evidence="3">Uncharacterized protein</fullName>
    </submittedName>
</protein>
<sequence>MEDKRAEPKPLGPEATNPRPTPSLSQANWKQVQREIHLKVAEAMKDFYSIHSEALLRVERILERDLLPKLESNAGGDLKEIADLVRRLLLRVENLQPVFKLQLDEGTRKQAVVGKLLQATSGLPVASPSSDADEKPEWQGTTAVTVAVIFRNPRCTGQAVSERELPVVNERRRCKIQRRDGGAQIPETQERRLYRERERAQFEVNLVLLKKSLFSLHLNRNNRYWPRSRRPITEPRGPIHRPIDPAPFYV</sequence>
<reference evidence="3" key="1">
    <citation type="submission" date="2025-08" db="UniProtKB">
        <authorList>
            <consortium name="RefSeq"/>
        </authorList>
    </citation>
    <scope>IDENTIFICATION</scope>
</reference>
<accession>A0AB39YY08</accession>
<name>A0AB39YY08_DROSZ</name>
<organism evidence="2 3">
    <name type="scientific">Drosophila suzukii</name>
    <name type="common">Spotted-wing drosophila fruit fly</name>
    <dbReference type="NCBI Taxonomy" id="28584"/>
    <lineage>
        <taxon>Eukaryota</taxon>
        <taxon>Metazoa</taxon>
        <taxon>Ecdysozoa</taxon>
        <taxon>Arthropoda</taxon>
        <taxon>Hexapoda</taxon>
        <taxon>Insecta</taxon>
        <taxon>Pterygota</taxon>
        <taxon>Neoptera</taxon>
        <taxon>Endopterygota</taxon>
        <taxon>Diptera</taxon>
        <taxon>Brachycera</taxon>
        <taxon>Muscomorpha</taxon>
        <taxon>Ephydroidea</taxon>
        <taxon>Drosophilidae</taxon>
        <taxon>Drosophila</taxon>
        <taxon>Sophophora</taxon>
    </lineage>
</organism>
<dbReference type="GeneID" id="108005348"/>
<evidence type="ECO:0000313" key="3">
    <source>
        <dbReference type="RefSeq" id="XP_016924077.2"/>
    </source>
</evidence>